<evidence type="ECO:0000313" key="2">
    <source>
        <dbReference type="EMBL" id="KAF2499569.1"/>
    </source>
</evidence>
<name>A0A6A6R4V5_9PEZI</name>
<keyword evidence="3" id="KW-1185">Reference proteome</keyword>
<dbReference type="PANTHER" id="PTHR37451">
    <property type="entry name" value="MARVEL DOMAIN"/>
    <property type="match status" value="1"/>
</dbReference>
<gene>
    <name evidence="2" type="ORF">BU16DRAFT_480376</name>
</gene>
<sequence length="194" mass="21261">MTASHVVESPKWTIIVRGLQILLAIAILGMSAYGIYWVAFGAFILSLITSLGTFIIVGYSVATSRIASLHSAYNYWAVLALDILAAIFWLASMADLAATRTSFKYPTTINGCVNYGYGGICYRKRDIEKRAVATYGYLDMMSACAGLSALNMLVFLIQSPFHAHKVTWLYRLLFILTLAIHAIGLKKHRAAGAP</sequence>
<feature type="transmembrane region" description="Helical" evidence="1">
    <location>
        <begin position="37"/>
        <end position="61"/>
    </location>
</feature>
<evidence type="ECO:0000256" key="1">
    <source>
        <dbReference type="SAM" id="Phobius"/>
    </source>
</evidence>
<evidence type="ECO:0008006" key="4">
    <source>
        <dbReference type="Google" id="ProtNLM"/>
    </source>
</evidence>
<accession>A0A6A6R4V5</accession>
<protein>
    <recommendedName>
        <fullName evidence="4">MARVEL domain-containing protein</fullName>
    </recommendedName>
</protein>
<feature type="non-terminal residue" evidence="2">
    <location>
        <position position="194"/>
    </location>
</feature>
<keyword evidence="1" id="KW-0472">Membrane</keyword>
<organism evidence="2 3">
    <name type="scientific">Lophium mytilinum</name>
    <dbReference type="NCBI Taxonomy" id="390894"/>
    <lineage>
        <taxon>Eukaryota</taxon>
        <taxon>Fungi</taxon>
        <taxon>Dikarya</taxon>
        <taxon>Ascomycota</taxon>
        <taxon>Pezizomycotina</taxon>
        <taxon>Dothideomycetes</taxon>
        <taxon>Pleosporomycetidae</taxon>
        <taxon>Mytilinidiales</taxon>
        <taxon>Mytilinidiaceae</taxon>
        <taxon>Lophium</taxon>
    </lineage>
</organism>
<dbReference type="OrthoDB" id="5325022at2759"/>
<evidence type="ECO:0000313" key="3">
    <source>
        <dbReference type="Proteomes" id="UP000799750"/>
    </source>
</evidence>
<dbReference type="Proteomes" id="UP000799750">
    <property type="component" value="Unassembled WGS sequence"/>
</dbReference>
<feature type="transmembrane region" description="Helical" evidence="1">
    <location>
        <begin position="168"/>
        <end position="185"/>
    </location>
</feature>
<dbReference type="PANTHER" id="PTHR37451:SF4">
    <property type="entry name" value="MARVEL DOMAIN-CONTAINING PROTEIN"/>
    <property type="match status" value="1"/>
</dbReference>
<proteinExistence type="predicted"/>
<keyword evidence="1" id="KW-0812">Transmembrane</keyword>
<feature type="transmembrane region" description="Helical" evidence="1">
    <location>
        <begin position="12"/>
        <end position="30"/>
    </location>
</feature>
<keyword evidence="1" id="KW-1133">Transmembrane helix</keyword>
<dbReference type="AlphaFoldDB" id="A0A6A6R4V5"/>
<reference evidence="2" key="1">
    <citation type="journal article" date="2020" name="Stud. Mycol.">
        <title>101 Dothideomycetes genomes: a test case for predicting lifestyles and emergence of pathogens.</title>
        <authorList>
            <person name="Haridas S."/>
            <person name="Albert R."/>
            <person name="Binder M."/>
            <person name="Bloem J."/>
            <person name="Labutti K."/>
            <person name="Salamov A."/>
            <person name="Andreopoulos B."/>
            <person name="Baker S."/>
            <person name="Barry K."/>
            <person name="Bills G."/>
            <person name="Bluhm B."/>
            <person name="Cannon C."/>
            <person name="Castanera R."/>
            <person name="Culley D."/>
            <person name="Daum C."/>
            <person name="Ezra D."/>
            <person name="Gonzalez J."/>
            <person name="Henrissat B."/>
            <person name="Kuo A."/>
            <person name="Liang C."/>
            <person name="Lipzen A."/>
            <person name="Lutzoni F."/>
            <person name="Magnuson J."/>
            <person name="Mondo S."/>
            <person name="Nolan M."/>
            <person name="Ohm R."/>
            <person name="Pangilinan J."/>
            <person name="Park H.-J."/>
            <person name="Ramirez L."/>
            <person name="Alfaro M."/>
            <person name="Sun H."/>
            <person name="Tritt A."/>
            <person name="Yoshinaga Y."/>
            <person name="Zwiers L.-H."/>
            <person name="Turgeon B."/>
            <person name="Goodwin S."/>
            <person name="Spatafora J."/>
            <person name="Crous P."/>
            <person name="Grigoriev I."/>
        </authorList>
    </citation>
    <scope>NUCLEOTIDE SEQUENCE</scope>
    <source>
        <strain evidence="2">CBS 269.34</strain>
    </source>
</reference>
<feature type="transmembrane region" description="Helical" evidence="1">
    <location>
        <begin position="73"/>
        <end position="94"/>
    </location>
</feature>
<dbReference type="EMBL" id="MU004184">
    <property type="protein sequence ID" value="KAF2499569.1"/>
    <property type="molecule type" value="Genomic_DNA"/>
</dbReference>
<feature type="transmembrane region" description="Helical" evidence="1">
    <location>
        <begin position="132"/>
        <end position="156"/>
    </location>
</feature>